<dbReference type="Pfam" id="PF01486">
    <property type="entry name" value="K-box"/>
    <property type="match status" value="1"/>
</dbReference>
<reference evidence="9 10" key="2">
    <citation type="journal article" date="2017" name="Genome Biol.">
        <title>New reference genome sequences of hot pepper reveal the massive evolution of plant disease-resistance genes by retroduplication.</title>
        <authorList>
            <person name="Kim S."/>
            <person name="Park J."/>
            <person name="Yeom S.I."/>
            <person name="Kim Y.M."/>
            <person name="Seo E."/>
            <person name="Kim K.T."/>
            <person name="Kim M.S."/>
            <person name="Lee J.M."/>
            <person name="Cheong K."/>
            <person name="Shin H.S."/>
            <person name="Kim S.B."/>
            <person name="Han K."/>
            <person name="Lee J."/>
            <person name="Park M."/>
            <person name="Lee H.A."/>
            <person name="Lee H.Y."/>
            <person name="Lee Y."/>
            <person name="Oh S."/>
            <person name="Lee J.H."/>
            <person name="Choi E."/>
            <person name="Choi E."/>
            <person name="Lee S.E."/>
            <person name="Jeon J."/>
            <person name="Kim H."/>
            <person name="Choi G."/>
            <person name="Song H."/>
            <person name="Lee J."/>
            <person name="Lee S.C."/>
            <person name="Kwon J.K."/>
            <person name="Lee H.Y."/>
            <person name="Koo N."/>
            <person name="Hong Y."/>
            <person name="Kim R.W."/>
            <person name="Kang W.H."/>
            <person name="Huh J.H."/>
            <person name="Kang B.C."/>
            <person name="Yang T.J."/>
            <person name="Lee Y.H."/>
            <person name="Bennetzen J.L."/>
            <person name="Choi D."/>
        </authorList>
    </citation>
    <scope>NUCLEOTIDE SEQUENCE [LARGE SCALE GENOMIC DNA]</scope>
    <source>
        <strain evidence="10">cv. CM334</strain>
    </source>
</reference>
<name>A0A1U8G998_CAPAN</name>
<dbReference type="OrthoDB" id="1898716at2759"/>
<dbReference type="PROSITE" id="PS00350">
    <property type="entry name" value="MADS_BOX_1"/>
    <property type="match status" value="1"/>
</dbReference>
<keyword evidence="3" id="KW-0238">DNA-binding</keyword>
<dbReference type="AlphaFoldDB" id="A0A1U8G998"/>
<dbReference type="OMA" id="PCCIDEL"/>
<accession>A0A1U8G998</accession>
<evidence type="ECO:0000259" key="8">
    <source>
        <dbReference type="PROSITE" id="PS51297"/>
    </source>
</evidence>
<dbReference type="InterPro" id="IPR002487">
    <property type="entry name" value="TF_Kbox"/>
</dbReference>
<dbReference type="PANTHER" id="PTHR48019">
    <property type="entry name" value="SERUM RESPONSE FACTOR HOMOLOG"/>
    <property type="match status" value="1"/>
</dbReference>
<dbReference type="GO" id="GO:0006357">
    <property type="term" value="P:regulation of transcription by RNA polymerase II"/>
    <property type="evidence" value="ECO:0000318"/>
    <property type="project" value="GO_Central"/>
</dbReference>
<evidence type="ECO:0000256" key="5">
    <source>
        <dbReference type="ARBA" id="ARBA00023242"/>
    </source>
</evidence>
<evidence type="ECO:0000256" key="4">
    <source>
        <dbReference type="ARBA" id="ARBA00023163"/>
    </source>
</evidence>
<protein>
    <submittedName>
        <fullName evidence="9">MADS-box transcription factor 50</fullName>
    </submittedName>
</protein>
<keyword evidence="4" id="KW-0804">Transcription</keyword>
<dbReference type="SMR" id="A0A1U8G998"/>
<dbReference type="EMBL" id="AYRZ02000001">
    <property type="protein sequence ID" value="PHT92520.1"/>
    <property type="molecule type" value="Genomic_DNA"/>
</dbReference>
<evidence type="ECO:0000256" key="6">
    <source>
        <dbReference type="SAM" id="Coils"/>
    </source>
</evidence>
<organism evidence="9 10">
    <name type="scientific">Capsicum annuum</name>
    <name type="common">Capsicum pepper</name>
    <dbReference type="NCBI Taxonomy" id="4072"/>
    <lineage>
        <taxon>Eukaryota</taxon>
        <taxon>Viridiplantae</taxon>
        <taxon>Streptophyta</taxon>
        <taxon>Embryophyta</taxon>
        <taxon>Tracheophyta</taxon>
        <taxon>Spermatophyta</taxon>
        <taxon>Magnoliopsida</taxon>
        <taxon>eudicotyledons</taxon>
        <taxon>Gunneridae</taxon>
        <taxon>Pentapetalae</taxon>
        <taxon>asterids</taxon>
        <taxon>lamiids</taxon>
        <taxon>Solanales</taxon>
        <taxon>Solanaceae</taxon>
        <taxon>Solanoideae</taxon>
        <taxon>Capsiceae</taxon>
        <taxon>Capsicum</taxon>
    </lineage>
</organism>
<dbReference type="InterPro" id="IPR002100">
    <property type="entry name" value="TF_MADSbox"/>
</dbReference>
<keyword evidence="6" id="KW-0175">Coiled coil</keyword>
<comment type="caution">
    <text evidence="9">The sequence shown here is derived from an EMBL/GenBank/DDBJ whole genome shotgun (WGS) entry which is preliminary data.</text>
</comment>
<feature type="domain" description="MADS-box" evidence="7">
    <location>
        <begin position="1"/>
        <end position="61"/>
    </location>
</feature>
<dbReference type="InterPro" id="IPR033896">
    <property type="entry name" value="MEF2-like_N"/>
</dbReference>
<dbReference type="GO" id="GO:0046983">
    <property type="term" value="F:protein dimerization activity"/>
    <property type="evidence" value="ECO:0007669"/>
    <property type="project" value="InterPro"/>
</dbReference>
<dbReference type="PRINTS" id="PR00404">
    <property type="entry name" value="MADSDOMAIN"/>
</dbReference>
<dbReference type="Gramene" id="PHT92520">
    <property type="protein sequence ID" value="PHT92520"/>
    <property type="gene ID" value="T459_00402"/>
</dbReference>
<dbReference type="SMART" id="SM00432">
    <property type="entry name" value="MADS"/>
    <property type="match status" value="1"/>
</dbReference>
<dbReference type="GO" id="GO:0000981">
    <property type="term" value="F:DNA-binding transcription factor activity, RNA polymerase II-specific"/>
    <property type="evidence" value="ECO:0000318"/>
    <property type="project" value="GO_Central"/>
</dbReference>
<evidence type="ECO:0000256" key="3">
    <source>
        <dbReference type="ARBA" id="ARBA00023125"/>
    </source>
</evidence>
<dbReference type="PROSITE" id="PS51297">
    <property type="entry name" value="K_BOX"/>
    <property type="match status" value="1"/>
</dbReference>
<dbReference type="SUPFAM" id="SSF55455">
    <property type="entry name" value="SRF-like"/>
    <property type="match status" value="1"/>
</dbReference>
<dbReference type="GO" id="GO:0099402">
    <property type="term" value="P:plant organ development"/>
    <property type="evidence" value="ECO:0007669"/>
    <property type="project" value="UniProtKB-ARBA"/>
</dbReference>
<evidence type="ECO:0000313" key="9">
    <source>
        <dbReference type="EMBL" id="PHT92520.1"/>
    </source>
</evidence>
<comment type="subcellular location">
    <subcellularLocation>
        <location evidence="1">Nucleus</location>
    </subcellularLocation>
</comment>
<evidence type="ECO:0000259" key="7">
    <source>
        <dbReference type="PROSITE" id="PS50066"/>
    </source>
</evidence>
<dbReference type="GO" id="GO:0009908">
    <property type="term" value="P:flower development"/>
    <property type="evidence" value="ECO:0007669"/>
    <property type="project" value="UniProtKB-ARBA"/>
</dbReference>
<dbReference type="GO" id="GO:0000978">
    <property type="term" value="F:RNA polymerase II cis-regulatory region sequence-specific DNA binding"/>
    <property type="evidence" value="ECO:0000318"/>
    <property type="project" value="GO_Central"/>
</dbReference>
<evidence type="ECO:0000256" key="2">
    <source>
        <dbReference type="ARBA" id="ARBA00023015"/>
    </source>
</evidence>
<sequence>MVRGKTQLKRIENATSRQVTFSKRRSGLLKKAFELSVLCDAEVALIIFSSRGKLYEFSSSSTHKTIERYQKNDKSLGQFNRKLPDQLTTEHLKEEIATMTRKLEFLEDSKRKLLGQGLESSTLDELEQVEEQLERGLSNIRARKNLLFREQIAQLKEEGKILLKENADLKKRSEMLSLTLTTIAKEKKDDGRQIMEVETELFIGLPDTRKNSY</sequence>
<dbReference type="GO" id="GO:0005634">
    <property type="term" value="C:nucleus"/>
    <property type="evidence" value="ECO:0007669"/>
    <property type="project" value="UniProtKB-SubCell"/>
</dbReference>
<evidence type="ECO:0000313" key="10">
    <source>
        <dbReference type="Proteomes" id="UP000222542"/>
    </source>
</evidence>
<feature type="coiled-coil region" evidence="6">
    <location>
        <begin position="89"/>
        <end position="172"/>
    </location>
</feature>
<dbReference type="Gene3D" id="3.40.1810.10">
    <property type="entry name" value="Transcription factor, MADS-box"/>
    <property type="match status" value="1"/>
</dbReference>
<evidence type="ECO:0000256" key="1">
    <source>
        <dbReference type="ARBA" id="ARBA00004123"/>
    </source>
</evidence>
<feature type="domain" description="K-box" evidence="8">
    <location>
        <begin position="89"/>
        <end position="179"/>
    </location>
</feature>
<dbReference type="PROSITE" id="PS50066">
    <property type="entry name" value="MADS_BOX_2"/>
    <property type="match status" value="1"/>
</dbReference>
<proteinExistence type="predicted"/>
<keyword evidence="2" id="KW-0805">Transcription regulation</keyword>
<dbReference type="Pfam" id="PF00319">
    <property type="entry name" value="SRF-TF"/>
    <property type="match status" value="1"/>
</dbReference>
<dbReference type="CDD" id="cd00265">
    <property type="entry name" value="MADS_MEF2_like"/>
    <property type="match status" value="1"/>
</dbReference>
<keyword evidence="10" id="KW-1185">Reference proteome</keyword>
<dbReference type="InterPro" id="IPR036879">
    <property type="entry name" value="TF_MADSbox_sf"/>
</dbReference>
<dbReference type="GO" id="GO:0045944">
    <property type="term" value="P:positive regulation of transcription by RNA polymerase II"/>
    <property type="evidence" value="ECO:0007669"/>
    <property type="project" value="InterPro"/>
</dbReference>
<keyword evidence="5" id="KW-0539">Nucleus</keyword>
<dbReference type="Proteomes" id="UP000222542">
    <property type="component" value="Unassembled WGS sequence"/>
</dbReference>
<gene>
    <name evidence="9" type="ORF">T459_00402</name>
</gene>
<reference evidence="9 10" key="1">
    <citation type="journal article" date="2014" name="Nat. Genet.">
        <title>Genome sequence of the hot pepper provides insights into the evolution of pungency in Capsicum species.</title>
        <authorList>
            <person name="Kim S."/>
            <person name="Park M."/>
            <person name="Yeom S.I."/>
            <person name="Kim Y.M."/>
            <person name="Lee J.M."/>
            <person name="Lee H.A."/>
            <person name="Seo E."/>
            <person name="Choi J."/>
            <person name="Cheong K."/>
            <person name="Kim K.T."/>
            <person name="Jung K."/>
            <person name="Lee G.W."/>
            <person name="Oh S.K."/>
            <person name="Bae C."/>
            <person name="Kim S.B."/>
            <person name="Lee H.Y."/>
            <person name="Kim S.Y."/>
            <person name="Kim M.S."/>
            <person name="Kang B.C."/>
            <person name="Jo Y.D."/>
            <person name="Yang H.B."/>
            <person name="Jeong H.J."/>
            <person name="Kang W.H."/>
            <person name="Kwon J.K."/>
            <person name="Shin C."/>
            <person name="Lim J.Y."/>
            <person name="Park J.H."/>
            <person name="Huh J.H."/>
            <person name="Kim J.S."/>
            <person name="Kim B.D."/>
            <person name="Cohen O."/>
            <person name="Paran I."/>
            <person name="Suh M.C."/>
            <person name="Lee S.B."/>
            <person name="Kim Y.K."/>
            <person name="Shin Y."/>
            <person name="Noh S.J."/>
            <person name="Park J."/>
            <person name="Seo Y.S."/>
            <person name="Kwon S.Y."/>
            <person name="Kim H.A."/>
            <person name="Park J.M."/>
            <person name="Kim H.J."/>
            <person name="Choi S.B."/>
            <person name="Bosland P.W."/>
            <person name="Reeves G."/>
            <person name="Jo S.H."/>
            <person name="Lee B.W."/>
            <person name="Cho H.T."/>
            <person name="Choi H.S."/>
            <person name="Lee M.S."/>
            <person name="Yu Y."/>
            <person name="Do Choi Y."/>
            <person name="Park B.S."/>
            <person name="van Deynze A."/>
            <person name="Ashrafi H."/>
            <person name="Hill T."/>
            <person name="Kim W.T."/>
            <person name="Pai H.S."/>
            <person name="Ahn H.K."/>
            <person name="Yeam I."/>
            <person name="Giovannoni J.J."/>
            <person name="Rose J.K."/>
            <person name="Sorensen I."/>
            <person name="Lee S.J."/>
            <person name="Kim R.W."/>
            <person name="Choi I.Y."/>
            <person name="Choi B.S."/>
            <person name="Lim J.S."/>
            <person name="Lee Y.H."/>
            <person name="Choi D."/>
        </authorList>
    </citation>
    <scope>NUCLEOTIDE SEQUENCE [LARGE SCALE GENOMIC DNA]</scope>
    <source>
        <strain evidence="10">cv. CM334</strain>
    </source>
</reference>
<dbReference type="KEGG" id="cann:107866303"/>
<dbReference type="InterPro" id="IPR050142">
    <property type="entry name" value="MADS-box/MEF2_TF"/>
</dbReference>
<dbReference type="FunFam" id="3.40.1810.10:FF:000030">
    <property type="entry name" value="Agamous-like MADS-box protein AGL13"/>
    <property type="match status" value="1"/>
</dbReference>